<dbReference type="EMBL" id="MUKB01000081">
    <property type="protein sequence ID" value="OPX17760.1"/>
    <property type="molecule type" value="Genomic_DNA"/>
</dbReference>
<proteinExistence type="predicted"/>
<organism evidence="1 2">
    <name type="scientific">candidate division WOR-3 bacterium 4484_100</name>
    <dbReference type="NCBI Taxonomy" id="1936077"/>
    <lineage>
        <taxon>Bacteria</taxon>
        <taxon>Bacteria division WOR-3</taxon>
    </lineage>
</organism>
<comment type="caution">
    <text evidence="1">The sequence shown here is derived from an EMBL/GenBank/DDBJ whole genome shotgun (WGS) entry which is preliminary data.</text>
</comment>
<evidence type="ECO:0000313" key="1">
    <source>
        <dbReference type="EMBL" id="OPX17760.1"/>
    </source>
</evidence>
<dbReference type="AlphaFoldDB" id="A0A1V4QEH5"/>
<name>A0A1V4QEH5_UNCW3</name>
<protein>
    <submittedName>
        <fullName evidence="1">Uncharacterized protein</fullName>
    </submittedName>
</protein>
<dbReference type="Proteomes" id="UP000191663">
    <property type="component" value="Unassembled WGS sequence"/>
</dbReference>
<reference evidence="2" key="1">
    <citation type="submission" date="2017-01" db="EMBL/GenBank/DDBJ databases">
        <title>Novel pathways for hydrocarbon cycling and metabolic interdependencies in hydrothermal sediment communities.</title>
        <authorList>
            <person name="Dombrowski N."/>
            <person name="Seitz K."/>
            <person name="Teske A."/>
            <person name="Baker B."/>
        </authorList>
    </citation>
    <scope>NUCLEOTIDE SEQUENCE [LARGE SCALE GENOMIC DNA]</scope>
</reference>
<sequence length="331" mass="37247">MLHAWPAGKRIKPFRSGQASNWVKGGKMKYAKVILSLIIVAIFAISCAKKDDETEIQSLLESSWYVGDGAVQTQDDSTNTPKGIGGMQILTDTIGYVRWVRWIQRPVTREFDIVINGDSAFVTITAYFQGDPPGYGLFVNNDPSGAVYQRSIADSVIRRVKLYRDENGKWRIASLTVADIYTVGTDHPVTITEIRAKVASRNYEWVVNSPDTYFEKDQLPIFYPSDTVEVTVTCSCQADSTWAFLHHGHGHRPGVGHPHRDPFYRENTTTFTRTWVIADDSVITTPAVRHSATDVLGWQTLWGDSTATYYSRAWCIPYIVKTPQEEIPSDE</sequence>
<accession>A0A1V4QEH5</accession>
<evidence type="ECO:0000313" key="2">
    <source>
        <dbReference type="Proteomes" id="UP000191663"/>
    </source>
</evidence>
<gene>
    <name evidence="1" type="ORF">BXT86_04795</name>
</gene>